<evidence type="ECO:0008006" key="3">
    <source>
        <dbReference type="Google" id="ProtNLM"/>
    </source>
</evidence>
<protein>
    <recommendedName>
        <fullName evidence="3">Transposase IS4-like domain-containing protein</fullName>
    </recommendedName>
</protein>
<accession>A0A6C2UDM9</accession>
<reference evidence="1 2" key="1">
    <citation type="submission" date="2019-04" db="EMBL/GenBank/DDBJ databases">
        <authorList>
            <person name="Van Vliet M D."/>
        </authorList>
    </citation>
    <scope>NUCLEOTIDE SEQUENCE [LARGE SCALE GENOMIC DNA]</scope>
    <source>
        <strain evidence="1 2">F21</strain>
    </source>
</reference>
<name>A0A6C2UDM9_9BACT</name>
<dbReference type="AlphaFoldDB" id="A0A6C2UDM9"/>
<dbReference type="RefSeq" id="WP_246044462.1">
    <property type="nucleotide sequence ID" value="NZ_CAAHFH010000001.1"/>
</dbReference>
<sequence>MDIAQGIFRYNTVTRFAEQNADSRLVPLVDGPDALAVNWIEWVVRPGGKETYKNAFVTDHETTAENALGLAEAGRARWKIENENNNTLKTKGSHLEHNFGHGKQCLGSLLACMNILAFLLHTLLDLGDEACRLVRNRLAKRQTFFEHVRALTHYHCFESWGELMDFMMRGLEIGPYDPG</sequence>
<gene>
    <name evidence="1" type="ORF">SCARR_00364</name>
</gene>
<evidence type="ECO:0000313" key="1">
    <source>
        <dbReference type="EMBL" id="VGO18312.1"/>
    </source>
</evidence>
<dbReference type="EMBL" id="CAAHFH010000001">
    <property type="protein sequence ID" value="VGO18312.1"/>
    <property type="molecule type" value="Genomic_DNA"/>
</dbReference>
<dbReference type="Proteomes" id="UP000346198">
    <property type="component" value="Unassembled WGS sequence"/>
</dbReference>
<proteinExistence type="predicted"/>
<organism evidence="1 2">
    <name type="scientific">Pontiella sulfatireligans</name>
    <dbReference type="NCBI Taxonomy" id="2750658"/>
    <lineage>
        <taxon>Bacteria</taxon>
        <taxon>Pseudomonadati</taxon>
        <taxon>Kiritimatiellota</taxon>
        <taxon>Kiritimatiellia</taxon>
        <taxon>Kiritimatiellales</taxon>
        <taxon>Pontiellaceae</taxon>
        <taxon>Pontiella</taxon>
    </lineage>
</organism>
<evidence type="ECO:0000313" key="2">
    <source>
        <dbReference type="Proteomes" id="UP000346198"/>
    </source>
</evidence>
<keyword evidence="2" id="KW-1185">Reference proteome</keyword>